<dbReference type="RefSeq" id="WP_040717674.1">
    <property type="nucleotide sequence ID" value="NZ_CAWPHS010000033.1"/>
</dbReference>
<comment type="caution">
    <text evidence="2">The sequence shown here is derived from an EMBL/GenBank/DDBJ whole genome shotgun (WGS) entry which is preliminary data.</text>
</comment>
<keyword evidence="3" id="KW-1185">Reference proteome</keyword>
<name>A0A7X6M2D9_9NOCA</name>
<dbReference type="GO" id="GO:0004029">
    <property type="term" value="F:aldehyde dehydrogenase (NAD+) activity"/>
    <property type="evidence" value="ECO:0007669"/>
    <property type="project" value="TreeGrafter"/>
</dbReference>
<dbReference type="InterPro" id="IPR051783">
    <property type="entry name" value="NAD(P)-dependent_oxidoreduct"/>
</dbReference>
<evidence type="ECO:0000313" key="3">
    <source>
        <dbReference type="Proteomes" id="UP000523447"/>
    </source>
</evidence>
<gene>
    <name evidence="2" type="ORF">HGA07_26145</name>
</gene>
<feature type="domain" description="NAD-dependent epimerase/dehydratase" evidence="1">
    <location>
        <begin position="3"/>
        <end position="118"/>
    </location>
</feature>
<dbReference type="SUPFAM" id="SSF51735">
    <property type="entry name" value="NAD(P)-binding Rossmann-fold domains"/>
    <property type="match status" value="1"/>
</dbReference>
<protein>
    <submittedName>
        <fullName evidence="2">NAD(P)H-binding protein</fullName>
    </submittedName>
</protein>
<organism evidence="2 3">
    <name type="scientific">Nocardia veterana</name>
    <dbReference type="NCBI Taxonomy" id="132249"/>
    <lineage>
        <taxon>Bacteria</taxon>
        <taxon>Bacillati</taxon>
        <taxon>Actinomycetota</taxon>
        <taxon>Actinomycetes</taxon>
        <taxon>Mycobacteriales</taxon>
        <taxon>Nocardiaceae</taxon>
        <taxon>Nocardia</taxon>
    </lineage>
</organism>
<evidence type="ECO:0000259" key="1">
    <source>
        <dbReference type="Pfam" id="PF01370"/>
    </source>
</evidence>
<dbReference type="GO" id="GO:0005737">
    <property type="term" value="C:cytoplasm"/>
    <property type="evidence" value="ECO:0007669"/>
    <property type="project" value="TreeGrafter"/>
</dbReference>
<proteinExistence type="predicted"/>
<reference evidence="2 3" key="1">
    <citation type="submission" date="2020-04" db="EMBL/GenBank/DDBJ databases">
        <title>MicrobeNet Type strains.</title>
        <authorList>
            <person name="Nicholson A.C."/>
        </authorList>
    </citation>
    <scope>NUCLEOTIDE SEQUENCE [LARGE SCALE GENOMIC DNA]</scope>
    <source>
        <strain evidence="2 3">DSM 44445</strain>
    </source>
</reference>
<sequence>MRIFVAGATGVLGARLTPLLVSAGFQVAGLTRSPEKSAMLTDIGAEAVVCDVYDAAALERAVRAFAPDLVMHQLTDLPDDPADLPTGRAANSRMRREGTANLLAAARAAGAKRFLAQSVAWEMTGEGLAAQQFLEDSVLGIGGVVLRYGQFYGPDTYYPDPATRPDPPRIHIDEAAARTVVALDLASGIYAVTEDGRTDFVPVQ</sequence>
<dbReference type="AlphaFoldDB" id="A0A7X6M2D9"/>
<dbReference type="InterPro" id="IPR036291">
    <property type="entry name" value="NAD(P)-bd_dom_sf"/>
</dbReference>
<dbReference type="PANTHER" id="PTHR48079:SF6">
    <property type="entry name" value="NAD(P)-BINDING DOMAIN-CONTAINING PROTEIN-RELATED"/>
    <property type="match status" value="1"/>
</dbReference>
<dbReference type="EMBL" id="JAAXPE010000039">
    <property type="protein sequence ID" value="NKY89079.1"/>
    <property type="molecule type" value="Genomic_DNA"/>
</dbReference>
<accession>A0A7X6M2D9</accession>
<dbReference type="PANTHER" id="PTHR48079">
    <property type="entry name" value="PROTEIN YEEZ"/>
    <property type="match status" value="1"/>
</dbReference>
<evidence type="ECO:0000313" key="2">
    <source>
        <dbReference type="EMBL" id="NKY89079.1"/>
    </source>
</evidence>
<dbReference type="InterPro" id="IPR001509">
    <property type="entry name" value="Epimerase_deHydtase"/>
</dbReference>
<dbReference type="Proteomes" id="UP000523447">
    <property type="component" value="Unassembled WGS sequence"/>
</dbReference>
<dbReference type="Gene3D" id="3.40.50.720">
    <property type="entry name" value="NAD(P)-binding Rossmann-like Domain"/>
    <property type="match status" value="1"/>
</dbReference>
<dbReference type="Pfam" id="PF01370">
    <property type="entry name" value="Epimerase"/>
    <property type="match status" value="1"/>
</dbReference>